<sequence length="276" mass="31968">MPSPRLTLHSRQSRRSDIRRHPQSRSRVRLRRLHHRLAVGLLSFFSCLTVVLSGWSVSEQTIVSCLSSHTLLGQICAGKVPEGLPKPVLIRLGAVSYQAIAQIMHHQYPYGSALTLSQKRYLRPFFGDLVDRVEVVYEVQLIDNWVGANLRLDVGSSNAQVYGNRIYIHQPYTPEDPEQLVLLAHELVHVRQSEDLGGLHAFGHEYFREYKRADLVYKENVFEREAFAIEDKFRQWLEQNFRRGSLRHRQPQRRPQRHSHGSESPGLHTPEIPRHP</sequence>
<dbReference type="Pfam" id="PF13699">
    <property type="entry name" value="eCIS_core"/>
    <property type="match status" value="1"/>
</dbReference>
<feature type="compositionally biased region" description="Basic residues" evidence="1">
    <location>
        <begin position="244"/>
        <end position="259"/>
    </location>
</feature>
<evidence type="ECO:0000313" key="3">
    <source>
        <dbReference type="EMBL" id="USR89305.1"/>
    </source>
</evidence>
<dbReference type="Proteomes" id="UP001056708">
    <property type="component" value="Chromosome"/>
</dbReference>
<protein>
    <submittedName>
        <fullName evidence="3">DUF4157 domain-containing protein</fullName>
    </submittedName>
</protein>
<evidence type="ECO:0000313" key="4">
    <source>
        <dbReference type="Proteomes" id="UP001056708"/>
    </source>
</evidence>
<evidence type="ECO:0000259" key="2">
    <source>
        <dbReference type="Pfam" id="PF13699"/>
    </source>
</evidence>
<name>A0ABY5AKD0_9CYAN</name>
<feature type="domain" description="eCIS core" evidence="2">
    <location>
        <begin position="156"/>
        <end position="194"/>
    </location>
</feature>
<gene>
    <name evidence="3" type="ORF">NEA10_10400</name>
</gene>
<feature type="region of interest" description="Disordered" evidence="1">
    <location>
        <begin position="1"/>
        <end position="23"/>
    </location>
</feature>
<dbReference type="EMBL" id="CP098611">
    <property type="protein sequence ID" value="USR89305.1"/>
    <property type="molecule type" value="Genomic_DNA"/>
</dbReference>
<dbReference type="RefSeq" id="WP_252659479.1">
    <property type="nucleotide sequence ID" value="NZ_CP098611.1"/>
</dbReference>
<organism evidence="3 4">
    <name type="scientific">Phormidium yuhuli AB48</name>
    <dbReference type="NCBI Taxonomy" id="2940671"/>
    <lineage>
        <taxon>Bacteria</taxon>
        <taxon>Bacillati</taxon>
        <taxon>Cyanobacteriota</taxon>
        <taxon>Cyanophyceae</taxon>
        <taxon>Oscillatoriophycideae</taxon>
        <taxon>Oscillatoriales</taxon>
        <taxon>Oscillatoriaceae</taxon>
        <taxon>Phormidium</taxon>
        <taxon>Phormidium yuhuli</taxon>
    </lineage>
</organism>
<feature type="region of interest" description="Disordered" evidence="1">
    <location>
        <begin position="244"/>
        <end position="276"/>
    </location>
</feature>
<reference evidence="3" key="1">
    <citation type="submission" date="2022-06" db="EMBL/GenBank/DDBJ databases">
        <title>Genome sequence of Phormidium yuhuli AB48 isolated from an industrial photobioreactor environment.</title>
        <authorList>
            <person name="Qiu Y."/>
            <person name="Noonan A.J.C."/>
            <person name="Dofher K."/>
            <person name="Koch M."/>
            <person name="Kieft B."/>
            <person name="Lin X."/>
            <person name="Ziels R.M."/>
            <person name="Hallam S.J."/>
        </authorList>
    </citation>
    <scope>NUCLEOTIDE SEQUENCE</scope>
    <source>
        <strain evidence="3">AB48</strain>
    </source>
</reference>
<dbReference type="InterPro" id="IPR025295">
    <property type="entry name" value="eCIS_core_dom"/>
</dbReference>
<accession>A0ABY5AKD0</accession>
<keyword evidence="4" id="KW-1185">Reference proteome</keyword>
<evidence type="ECO:0000256" key="1">
    <source>
        <dbReference type="SAM" id="MobiDB-lite"/>
    </source>
</evidence>
<proteinExistence type="predicted"/>